<evidence type="ECO:0000313" key="2">
    <source>
        <dbReference type="Proteomes" id="UP000286134"/>
    </source>
</evidence>
<evidence type="ECO:0000313" key="1">
    <source>
        <dbReference type="EMBL" id="RKF64033.1"/>
    </source>
</evidence>
<sequence>MEFYSRSNQSSKAKMIAVLFREWLEAAFELRIRHLKRGILPRPSTTWEISELTSKNQRELIGLAAKASKAISFISTTRSTTSEQLTIRFHISKPPKLNYSA</sequence>
<name>A0A420I2X3_9PEZI</name>
<reference evidence="1 2" key="1">
    <citation type="journal article" date="2018" name="BMC Genomics">
        <title>Comparative genome analyses reveal sequence features reflecting distinct modes of host-adaptation between dicot and monocot powdery mildew.</title>
        <authorList>
            <person name="Wu Y."/>
            <person name="Ma X."/>
            <person name="Pan Z."/>
            <person name="Kale S.D."/>
            <person name="Song Y."/>
            <person name="King H."/>
            <person name="Zhang Q."/>
            <person name="Presley C."/>
            <person name="Deng X."/>
            <person name="Wei C.I."/>
            <person name="Xiao S."/>
        </authorList>
    </citation>
    <scope>NUCLEOTIDE SEQUENCE [LARGE SCALE GENOMIC DNA]</scope>
    <source>
        <strain evidence="1">UMSG2</strain>
    </source>
</reference>
<dbReference type="EMBL" id="MCFK01002172">
    <property type="protein sequence ID" value="RKF64033.1"/>
    <property type="molecule type" value="Genomic_DNA"/>
</dbReference>
<gene>
    <name evidence="1" type="ORF">OnM2_021098</name>
</gene>
<keyword evidence="2" id="KW-1185">Reference proteome</keyword>
<organism evidence="1 2">
    <name type="scientific">Erysiphe neolycopersici</name>
    <dbReference type="NCBI Taxonomy" id="212602"/>
    <lineage>
        <taxon>Eukaryota</taxon>
        <taxon>Fungi</taxon>
        <taxon>Dikarya</taxon>
        <taxon>Ascomycota</taxon>
        <taxon>Pezizomycotina</taxon>
        <taxon>Leotiomycetes</taxon>
        <taxon>Erysiphales</taxon>
        <taxon>Erysiphaceae</taxon>
        <taxon>Erysiphe</taxon>
    </lineage>
</organism>
<comment type="caution">
    <text evidence="1">The sequence shown here is derived from an EMBL/GenBank/DDBJ whole genome shotgun (WGS) entry which is preliminary data.</text>
</comment>
<dbReference type="AlphaFoldDB" id="A0A420I2X3"/>
<accession>A0A420I2X3</accession>
<protein>
    <submittedName>
        <fullName evidence="1">Uncharacterized protein</fullName>
    </submittedName>
</protein>
<dbReference type="Proteomes" id="UP000286134">
    <property type="component" value="Unassembled WGS sequence"/>
</dbReference>
<proteinExistence type="predicted"/>